<organism evidence="3 4">
    <name type="scientific">Terracoccus luteus</name>
    <dbReference type="NCBI Taxonomy" id="53356"/>
    <lineage>
        <taxon>Bacteria</taxon>
        <taxon>Bacillati</taxon>
        <taxon>Actinomycetota</taxon>
        <taxon>Actinomycetes</taxon>
        <taxon>Micrococcales</taxon>
        <taxon>Intrasporangiaceae</taxon>
        <taxon>Terracoccus</taxon>
    </lineage>
</organism>
<dbReference type="Pfam" id="PF13529">
    <property type="entry name" value="Peptidase_C39_2"/>
    <property type="match status" value="1"/>
</dbReference>
<dbReference type="EMBL" id="RBXT01000001">
    <property type="protein sequence ID" value="RKT79794.1"/>
    <property type="molecule type" value="Genomic_DNA"/>
</dbReference>
<evidence type="ECO:0000256" key="1">
    <source>
        <dbReference type="SAM" id="MobiDB-lite"/>
    </source>
</evidence>
<dbReference type="AlphaFoldDB" id="A0A495Y327"/>
<name>A0A495Y327_9MICO</name>
<evidence type="ECO:0000259" key="2">
    <source>
        <dbReference type="Pfam" id="PF13529"/>
    </source>
</evidence>
<feature type="compositionally biased region" description="Low complexity" evidence="1">
    <location>
        <begin position="1"/>
        <end position="11"/>
    </location>
</feature>
<dbReference type="OrthoDB" id="9789941at2"/>
<gene>
    <name evidence="3" type="ORF">DFJ68_3272</name>
</gene>
<dbReference type="InterPro" id="IPR039564">
    <property type="entry name" value="Peptidase_C39-like"/>
</dbReference>
<accession>A0A495Y327</accession>
<reference evidence="3 4" key="1">
    <citation type="submission" date="2018-10" db="EMBL/GenBank/DDBJ databases">
        <title>Sequencing the genomes of 1000 actinobacteria strains.</title>
        <authorList>
            <person name="Klenk H.-P."/>
        </authorList>
    </citation>
    <scope>NUCLEOTIDE SEQUENCE [LARGE SCALE GENOMIC DNA]</scope>
    <source>
        <strain evidence="3 4">DSM 44267</strain>
    </source>
</reference>
<protein>
    <submittedName>
        <fullName evidence="3">Peptidase C39-like protein</fullName>
    </submittedName>
</protein>
<dbReference type="Gene3D" id="3.90.70.10">
    <property type="entry name" value="Cysteine proteinases"/>
    <property type="match status" value="1"/>
</dbReference>
<evidence type="ECO:0000313" key="3">
    <source>
        <dbReference type="EMBL" id="RKT79794.1"/>
    </source>
</evidence>
<dbReference type="RefSeq" id="WP_121035465.1">
    <property type="nucleotide sequence ID" value="NZ_RBXT01000001.1"/>
</dbReference>
<sequence length="464" mass="50323">MRPTRPTSTSTVRPAFRRDTTGRLRRPLSVAAVVTLLAVPAAGVAAGGAAAADPATTASGEGDTAKITVTHWDDLRDWNRGTFDNVWPDGSGALTIDSNRAGARVTYTDPFGDGTARRYVTGSWTSPVVTPGYAVDESISSWNARTPTGTFVETTFRGRLADGTWTKWYVMGRWTSGDDYAEGDIHRTSVDGQGDENANIWTDTFSARTGHEPVAFQTRVTLLKPEGTNASPKLDGISTMTNELLGEYPGTSTFTLGRATELPVPRFSQNIHRGEYPQYGGGGEVWCSPTSTSMVQYFWGRQHRVPPRELADVVSPNGDPQVPYAAINTWDYTYEGSGNWPFNAAYAHRFGLDAQVTRLRSLAEAERFVSAGIPLVFSASWDLDEMPEAGYDTNGHLLVLVGFTADGDPVINDPASPSDAAVRHVYTRANFEKVWQEATGGVTYVIHPSDVPLPTHPAGLTPNW</sequence>
<proteinExistence type="predicted"/>
<comment type="caution">
    <text evidence="3">The sequence shown here is derived from an EMBL/GenBank/DDBJ whole genome shotgun (WGS) entry which is preliminary data.</text>
</comment>
<keyword evidence="4" id="KW-1185">Reference proteome</keyword>
<evidence type="ECO:0000313" key="4">
    <source>
        <dbReference type="Proteomes" id="UP000278440"/>
    </source>
</evidence>
<dbReference type="Proteomes" id="UP000278440">
    <property type="component" value="Unassembled WGS sequence"/>
</dbReference>
<feature type="region of interest" description="Disordered" evidence="1">
    <location>
        <begin position="1"/>
        <end position="20"/>
    </location>
</feature>
<feature type="domain" description="Peptidase C39-like" evidence="2">
    <location>
        <begin position="263"/>
        <end position="415"/>
    </location>
</feature>